<evidence type="ECO:0000256" key="9">
    <source>
        <dbReference type="ARBA" id="ARBA00037294"/>
    </source>
</evidence>
<gene>
    <name evidence="12" type="primary">galU_1</name>
    <name evidence="12" type="ORF">NCTC9149_02879</name>
</gene>
<dbReference type="Proteomes" id="UP000254571">
    <property type="component" value="Unassembled WGS sequence"/>
</dbReference>
<dbReference type="Pfam" id="PF00483">
    <property type="entry name" value="NTP_transferase"/>
    <property type="match status" value="1"/>
</dbReference>
<evidence type="ECO:0000256" key="10">
    <source>
        <dbReference type="ARBA" id="ARBA00048128"/>
    </source>
</evidence>
<dbReference type="InterPro" id="IPR005835">
    <property type="entry name" value="NTP_transferase_dom"/>
</dbReference>
<dbReference type="GO" id="GO:0006011">
    <property type="term" value="P:UDP-alpha-D-glucose metabolic process"/>
    <property type="evidence" value="ECO:0007669"/>
    <property type="project" value="InterPro"/>
</dbReference>
<keyword evidence="4 12" id="KW-0808">Transferase</keyword>
<evidence type="ECO:0000259" key="11">
    <source>
        <dbReference type="Pfam" id="PF00483"/>
    </source>
</evidence>
<evidence type="ECO:0000256" key="2">
    <source>
        <dbReference type="ARBA" id="ARBA00012415"/>
    </source>
</evidence>
<evidence type="ECO:0000256" key="8">
    <source>
        <dbReference type="ARBA" id="ARBA00032341"/>
    </source>
</evidence>
<reference evidence="12 13" key="1">
    <citation type="submission" date="2018-06" db="EMBL/GenBank/DDBJ databases">
        <authorList>
            <consortium name="Pathogen Informatics"/>
            <person name="Doyle S."/>
        </authorList>
    </citation>
    <scope>NUCLEOTIDE SEQUENCE [LARGE SCALE GENOMIC DNA]</scope>
    <source>
        <strain evidence="12 13">NCTC9149</strain>
    </source>
</reference>
<dbReference type="Gene3D" id="3.90.550.10">
    <property type="entry name" value="Spore Coat Polysaccharide Biosynthesis Protein SpsA, Chain A"/>
    <property type="match status" value="1"/>
</dbReference>
<evidence type="ECO:0000256" key="3">
    <source>
        <dbReference type="ARBA" id="ARBA00019048"/>
    </source>
</evidence>
<evidence type="ECO:0000256" key="4">
    <source>
        <dbReference type="ARBA" id="ARBA00022679"/>
    </source>
</evidence>
<dbReference type="PANTHER" id="PTHR43197:SF1">
    <property type="entry name" value="UTP--GLUCOSE-1-PHOSPHATE URIDYLYLTRANSFERASE"/>
    <property type="match status" value="1"/>
</dbReference>
<dbReference type="GO" id="GO:0003983">
    <property type="term" value="F:UTP:glucose-1-phosphate uridylyltransferase activity"/>
    <property type="evidence" value="ECO:0007669"/>
    <property type="project" value="UniProtKB-EC"/>
</dbReference>
<name>A0A7H4P1Z5_9ENTR</name>
<evidence type="ECO:0000256" key="6">
    <source>
        <dbReference type="ARBA" id="ARBA00031455"/>
    </source>
</evidence>
<dbReference type="InterPro" id="IPR029044">
    <property type="entry name" value="Nucleotide-diphossugar_trans"/>
</dbReference>
<dbReference type="EC" id="2.7.7.9" evidence="2"/>
<evidence type="ECO:0000256" key="1">
    <source>
        <dbReference type="ARBA" id="ARBA00006890"/>
    </source>
</evidence>
<accession>A0A7H4P1Z5</accession>
<organism evidence="12 13">
    <name type="scientific">Klebsiella grimontii</name>
    <dbReference type="NCBI Taxonomy" id="2058152"/>
    <lineage>
        <taxon>Bacteria</taxon>
        <taxon>Pseudomonadati</taxon>
        <taxon>Pseudomonadota</taxon>
        <taxon>Gammaproteobacteria</taxon>
        <taxon>Enterobacterales</taxon>
        <taxon>Enterobacteriaceae</taxon>
        <taxon>Klebsiella/Raoultella group</taxon>
        <taxon>Klebsiella</taxon>
    </lineage>
</organism>
<dbReference type="EMBL" id="UGMX01000002">
    <property type="protein sequence ID" value="STW06460.1"/>
    <property type="molecule type" value="Genomic_DNA"/>
</dbReference>
<comment type="function">
    <text evidence="9">May play a role in stationary phase survival.</text>
</comment>
<dbReference type="AlphaFoldDB" id="A0A7H4P1Z5"/>
<sequence length="85" mass="9251">MAALNSKVRKAVIPVAGLGTRMLPATKAIPKEMLPLVDKPLIQYVVNECIAAGITEIVLVTHSSKTLSKTISIPVLNWKRCWKNA</sequence>
<dbReference type="PANTHER" id="PTHR43197">
    <property type="entry name" value="UTP--GLUCOSE-1-PHOSPHATE URIDYLYLTRANSFERASE"/>
    <property type="match status" value="1"/>
</dbReference>
<comment type="catalytic activity">
    <reaction evidence="10">
        <text>alpha-D-glucose 1-phosphate + UTP + H(+) = UDP-alpha-D-glucose + diphosphate</text>
        <dbReference type="Rhea" id="RHEA:19889"/>
        <dbReference type="ChEBI" id="CHEBI:15378"/>
        <dbReference type="ChEBI" id="CHEBI:33019"/>
        <dbReference type="ChEBI" id="CHEBI:46398"/>
        <dbReference type="ChEBI" id="CHEBI:58601"/>
        <dbReference type="ChEBI" id="CHEBI:58885"/>
        <dbReference type="EC" id="2.7.7.9"/>
    </reaction>
</comment>
<feature type="domain" description="Nucleotidyl transferase" evidence="11">
    <location>
        <begin position="10"/>
        <end position="65"/>
    </location>
</feature>
<comment type="caution">
    <text evidence="12">The sequence shown here is derived from an EMBL/GenBank/DDBJ whole genome shotgun (WGS) entry which is preliminary data.</text>
</comment>
<dbReference type="SUPFAM" id="SSF53448">
    <property type="entry name" value="Nucleotide-diphospho-sugar transferases"/>
    <property type="match status" value="1"/>
</dbReference>
<evidence type="ECO:0000256" key="7">
    <source>
        <dbReference type="ARBA" id="ARBA00031959"/>
    </source>
</evidence>
<protein>
    <recommendedName>
        <fullName evidence="3">UTP--glucose-1-phosphate uridylyltransferase</fullName>
        <ecNumber evidence="2">2.7.7.9</ecNumber>
    </recommendedName>
    <alternativeName>
        <fullName evidence="6">Alpha-D-glucosyl-1-phosphate uridylyltransferase</fullName>
    </alternativeName>
    <alternativeName>
        <fullName evidence="7">UDP-glucose pyrophosphorylase</fullName>
    </alternativeName>
    <alternativeName>
        <fullName evidence="8">Uridine diphosphoglucose pyrophosphorylase</fullName>
    </alternativeName>
</protein>
<proteinExistence type="inferred from homology"/>
<comment type="similarity">
    <text evidence="1">Belongs to the UDPGP type 2 family.</text>
</comment>
<dbReference type="InterPro" id="IPR005771">
    <property type="entry name" value="GalU_uridylyltTrfase_bac/arc"/>
</dbReference>
<keyword evidence="5 12" id="KW-0548">Nucleotidyltransferase</keyword>
<evidence type="ECO:0000313" key="12">
    <source>
        <dbReference type="EMBL" id="STW06460.1"/>
    </source>
</evidence>
<evidence type="ECO:0000313" key="13">
    <source>
        <dbReference type="Proteomes" id="UP000254571"/>
    </source>
</evidence>
<evidence type="ECO:0000256" key="5">
    <source>
        <dbReference type="ARBA" id="ARBA00022695"/>
    </source>
</evidence>